<proteinExistence type="predicted"/>
<gene>
    <name evidence="1" type="ORF">ACFQY0_14190</name>
</gene>
<dbReference type="EMBL" id="JBHTBS010000007">
    <property type="protein sequence ID" value="MFC7338339.1"/>
    <property type="molecule type" value="Genomic_DNA"/>
</dbReference>
<evidence type="ECO:0000313" key="1">
    <source>
        <dbReference type="EMBL" id="MFC7338339.1"/>
    </source>
</evidence>
<reference evidence="2" key="1">
    <citation type="journal article" date="2019" name="Int. J. Syst. Evol. Microbiol.">
        <title>The Global Catalogue of Microorganisms (GCM) 10K type strain sequencing project: providing services to taxonomists for standard genome sequencing and annotation.</title>
        <authorList>
            <consortium name="The Broad Institute Genomics Platform"/>
            <consortium name="The Broad Institute Genome Sequencing Center for Infectious Disease"/>
            <person name="Wu L."/>
            <person name="Ma J."/>
        </authorList>
    </citation>
    <scope>NUCLEOTIDE SEQUENCE [LARGE SCALE GENOMIC DNA]</scope>
    <source>
        <strain evidence="2">CGMCC 4.1467</strain>
    </source>
</reference>
<dbReference type="Proteomes" id="UP001596472">
    <property type="component" value="Unassembled WGS sequence"/>
</dbReference>
<comment type="caution">
    <text evidence="1">The sequence shown here is derived from an EMBL/GenBank/DDBJ whole genome shotgun (WGS) entry which is preliminary data.</text>
</comment>
<protein>
    <submittedName>
        <fullName evidence="1">Uncharacterized protein</fullName>
    </submittedName>
</protein>
<name>A0ABW2L7F5_9BACT</name>
<accession>A0ABW2L7F5</accession>
<keyword evidence="2" id="KW-1185">Reference proteome</keyword>
<sequence length="127" mass="14298">MTSSELQQLLASITPTTSEGADLLLDLRDLLISQGHPGKCVRCFFGLLGDLAQPGALNPLRHWLEENLEVEVRANGREIDSLPVRLNRAADLDSFCHEAINKIRFDRSFKDAHIQLRFRFKDDKVAA</sequence>
<dbReference type="RefSeq" id="WP_379713563.1">
    <property type="nucleotide sequence ID" value="NZ_JBHTBS010000007.1"/>
</dbReference>
<evidence type="ECO:0000313" key="2">
    <source>
        <dbReference type="Proteomes" id="UP001596472"/>
    </source>
</evidence>
<organism evidence="1 2">
    <name type="scientific">Haloferula chungangensis</name>
    <dbReference type="NCBI Taxonomy" id="1048331"/>
    <lineage>
        <taxon>Bacteria</taxon>
        <taxon>Pseudomonadati</taxon>
        <taxon>Verrucomicrobiota</taxon>
        <taxon>Verrucomicrobiia</taxon>
        <taxon>Verrucomicrobiales</taxon>
        <taxon>Verrucomicrobiaceae</taxon>
        <taxon>Haloferula</taxon>
    </lineage>
</organism>